<dbReference type="AlphaFoldDB" id="A0A644T1J8"/>
<dbReference type="EMBL" id="VSSQ01000012">
    <property type="protein sequence ID" value="MPL60659.1"/>
    <property type="molecule type" value="Genomic_DNA"/>
</dbReference>
<evidence type="ECO:0000313" key="2">
    <source>
        <dbReference type="EMBL" id="MPL60659.1"/>
    </source>
</evidence>
<keyword evidence="2" id="KW-0131">Cell cycle</keyword>
<accession>A0A644T1J8</accession>
<dbReference type="GO" id="GO:0051301">
    <property type="term" value="P:cell division"/>
    <property type="evidence" value="ECO:0007669"/>
    <property type="project" value="UniProtKB-KW"/>
</dbReference>
<proteinExistence type="predicted"/>
<comment type="caution">
    <text evidence="2">The sequence shown here is derived from an EMBL/GenBank/DDBJ whole genome shotgun (WGS) entry which is preliminary data.</text>
</comment>
<reference evidence="2" key="1">
    <citation type="submission" date="2019-08" db="EMBL/GenBank/DDBJ databases">
        <authorList>
            <person name="Kucharzyk K."/>
            <person name="Murdoch R.W."/>
            <person name="Higgins S."/>
            <person name="Loffler F."/>
        </authorList>
    </citation>
    <scope>NUCLEOTIDE SEQUENCE</scope>
</reference>
<organism evidence="2">
    <name type="scientific">bioreactor metagenome</name>
    <dbReference type="NCBI Taxonomy" id="1076179"/>
    <lineage>
        <taxon>unclassified sequences</taxon>
        <taxon>metagenomes</taxon>
        <taxon>ecological metagenomes</taxon>
    </lineage>
</organism>
<keyword evidence="2" id="KW-0132">Cell division</keyword>
<evidence type="ECO:0000256" key="1">
    <source>
        <dbReference type="SAM" id="Phobius"/>
    </source>
</evidence>
<protein>
    <submittedName>
        <fullName evidence="2">Cell division protein FtsL</fullName>
    </submittedName>
</protein>
<name>A0A644T1J8_9ZZZZ</name>
<feature type="transmembrane region" description="Helical" evidence="1">
    <location>
        <begin position="36"/>
        <end position="54"/>
    </location>
</feature>
<sequence length="152" mass="16948">MLASRKQEWVIEEEVQQQIAPSSNTGLSRKNAKLRVKCFLMVTMIALAAMFVTFRSEAIIRTGYDLVQTKAQILKYERENEALRLDIAKLKSPQRIQHIATIQFGMVVPQNVYQASNVQSDMTASKNANNASVASTIMEVLKSGKAEASKGR</sequence>
<keyword evidence="1" id="KW-1133">Transmembrane helix</keyword>
<keyword evidence="1" id="KW-0812">Transmembrane</keyword>
<keyword evidence="1" id="KW-0472">Membrane</keyword>
<gene>
    <name evidence="2" type="primary">ftsL_3</name>
    <name evidence="2" type="ORF">SDC9_06220</name>
</gene>